<keyword evidence="3" id="KW-1185">Reference proteome</keyword>
<dbReference type="OrthoDB" id="9781311at2"/>
<gene>
    <name evidence="2" type="ORF">SAMN00768000_1805</name>
</gene>
<keyword evidence="2" id="KW-0413">Isomerase</keyword>
<organism evidence="2 3">
    <name type="scientific">Sulfobacillus thermosulfidooxidans (strain DSM 9293 / VKM B-1269 / AT-1)</name>
    <dbReference type="NCBI Taxonomy" id="929705"/>
    <lineage>
        <taxon>Bacteria</taxon>
        <taxon>Bacillati</taxon>
        <taxon>Bacillota</taxon>
        <taxon>Clostridia</taxon>
        <taxon>Eubacteriales</taxon>
        <taxon>Clostridiales Family XVII. Incertae Sedis</taxon>
        <taxon>Sulfobacillus</taxon>
    </lineage>
</organism>
<accession>A0A1W1WEK2</accession>
<dbReference type="Proteomes" id="UP000192660">
    <property type="component" value="Unassembled WGS sequence"/>
</dbReference>
<dbReference type="InterPro" id="IPR046348">
    <property type="entry name" value="SIS_dom_sf"/>
</dbReference>
<name>A0A1W1WEK2_SULTA</name>
<sequence>MITDQELDMVVARYFDESERIAQAFFDKESEHIAQACYQMARRFHQQGRIWTFGEGFWTTDAQHVAVEFVHPAIVGNKALPGISLSNNNALITGFDPEWKYAWGLKRLAKPWDMALGFSTDGQTPSIVNALREARELGMLSLGLSGPPGFDETVADFIFTVDSTDPLLIQETHELVSHVLYELVHVFLEQEVLL</sequence>
<dbReference type="Pfam" id="PF13580">
    <property type="entry name" value="SIS_2"/>
    <property type="match status" value="1"/>
</dbReference>
<dbReference type="GO" id="GO:0016853">
    <property type="term" value="F:isomerase activity"/>
    <property type="evidence" value="ECO:0007669"/>
    <property type="project" value="UniProtKB-KW"/>
</dbReference>
<feature type="domain" description="SIS" evidence="1">
    <location>
        <begin position="40"/>
        <end position="193"/>
    </location>
</feature>
<dbReference type="RefSeq" id="WP_084661321.1">
    <property type="nucleotide sequence ID" value="NZ_FWWY01000001.1"/>
</dbReference>
<reference evidence="3" key="1">
    <citation type="submission" date="2017-04" db="EMBL/GenBank/DDBJ databases">
        <authorList>
            <person name="Varghese N."/>
            <person name="Submissions S."/>
        </authorList>
    </citation>
    <scope>NUCLEOTIDE SEQUENCE [LARGE SCALE GENOMIC DNA]</scope>
    <source>
        <strain evidence="3">DSM 9293</strain>
    </source>
</reference>
<dbReference type="GO" id="GO:1901135">
    <property type="term" value="P:carbohydrate derivative metabolic process"/>
    <property type="evidence" value="ECO:0007669"/>
    <property type="project" value="InterPro"/>
</dbReference>
<dbReference type="PANTHER" id="PTHR30390">
    <property type="entry name" value="SEDOHEPTULOSE 7-PHOSPHATE ISOMERASE / DNAA INITIATOR-ASSOCIATING FACTOR FOR REPLICATION INITIATION"/>
    <property type="match status" value="1"/>
</dbReference>
<evidence type="ECO:0000259" key="1">
    <source>
        <dbReference type="PROSITE" id="PS51464"/>
    </source>
</evidence>
<dbReference type="InterPro" id="IPR050099">
    <property type="entry name" value="SIS_GmhA/DiaA_subfam"/>
</dbReference>
<protein>
    <submittedName>
        <fullName evidence="2">D-sedoheptulose 7-phosphate isomerase</fullName>
    </submittedName>
</protein>
<dbReference type="CDD" id="cd05006">
    <property type="entry name" value="SIS_GmhA"/>
    <property type="match status" value="1"/>
</dbReference>
<dbReference type="GO" id="GO:0097367">
    <property type="term" value="F:carbohydrate derivative binding"/>
    <property type="evidence" value="ECO:0007669"/>
    <property type="project" value="InterPro"/>
</dbReference>
<evidence type="ECO:0000313" key="2">
    <source>
        <dbReference type="EMBL" id="SMC04724.1"/>
    </source>
</evidence>
<dbReference type="STRING" id="28034.BFX07_01705"/>
<dbReference type="EMBL" id="FWWY01000001">
    <property type="protein sequence ID" value="SMC04724.1"/>
    <property type="molecule type" value="Genomic_DNA"/>
</dbReference>
<dbReference type="PROSITE" id="PS51464">
    <property type="entry name" value="SIS"/>
    <property type="match status" value="1"/>
</dbReference>
<proteinExistence type="predicted"/>
<dbReference type="Gene3D" id="3.40.50.10490">
    <property type="entry name" value="Glucose-6-phosphate isomerase like protein, domain 1"/>
    <property type="match status" value="1"/>
</dbReference>
<evidence type="ECO:0000313" key="3">
    <source>
        <dbReference type="Proteomes" id="UP000192660"/>
    </source>
</evidence>
<dbReference type="SUPFAM" id="SSF53697">
    <property type="entry name" value="SIS domain"/>
    <property type="match status" value="1"/>
</dbReference>
<dbReference type="AlphaFoldDB" id="A0A1W1WEK2"/>
<dbReference type="InterPro" id="IPR035461">
    <property type="entry name" value="GmhA/DiaA"/>
</dbReference>
<dbReference type="InterPro" id="IPR001347">
    <property type="entry name" value="SIS_dom"/>
</dbReference>